<evidence type="ECO:0000259" key="12">
    <source>
        <dbReference type="Pfam" id="PF23559"/>
    </source>
</evidence>
<dbReference type="Pfam" id="PF23598">
    <property type="entry name" value="LRR_14"/>
    <property type="match status" value="1"/>
</dbReference>
<dbReference type="SUPFAM" id="SSF52058">
    <property type="entry name" value="L domain-like"/>
    <property type="match status" value="1"/>
</dbReference>
<evidence type="ECO:0008006" key="16">
    <source>
        <dbReference type="Google" id="ProtNLM"/>
    </source>
</evidence>
<comment type="similarity">
    <text evidence="3">Belongs to the disease resistance NB-LRR family.</text>
</comment>
<dbReference type="InterPro" id="IPR058922">
    <property type="entry name" value="WHD_DRP"/>
</dbReference>
<protein>
    <recommendedName>
        <fullName evidence="16">Disease resistance protein</fullName>
    </recommendedName>
</protein>
<dbReference type="PANTHER" id="PTHR23155">
    <property type="entry name" value="DISEASE RESISTANCE PROTEIN RP"/>
    <property type="match status" value="1"/>
</dbReference>
<feature type="domain" description="Disease resistance protein winged helix" evidence="12">
    <location>
        <begin position="470"/>
        <end position="541"/>
    </location>
</feature>
<dbReference type="InterPro" id="IPR055414">
    <property type="entry name" value="LRR_R13L4/SHOC2-like"/>
</dbReference>
<dbReference type="EMBL" id="JABTTQ020002311">
    <property type="protein sequence ID" value="KAK6124736.1"/>
    <property type="molecule type" value="Genomic_DNA"/>
</dbReference>
<keyword evidence="8" id="KW-0547">Nucleotide-binding</keyword>
<evidence type="ECO:0000259" key="13">
    <source>
        <dbReference type="Pfam" id="PF23598"/>
    </source>
</evidence>
<proteinExistence type="inferred from homology"/>
<dbReference type="Gene3D" id="3.40.50.300">
    <property type="entry name" value="P-loop containing nucleotide triphosphate hydrolases"/>
    <property type="match status" value="1"/>
</dbReference>
<keyword evidence="9" id="KW-0611">Plant defense</keyword>
<dbReference type="Gene3D" id="1.10.10.10">
    <property type="entry name" value="Winged helix-like DNA-binding domain superfamily/Winged helix DNA-binding domain"/>
    <property type="match status" value="1"/>
</dbReference>
<evidence type="ECO:0000256" key="3">
    <source>
        <dbReference type="ARBA" id="ARBA00008894"/>
    </source>
</evidence>
<evidence type="ECO:0000313" key="14">
    <source>
        <dbReference type="EMBL" id="KAK6124736.1"/>
    </source>
</evidence>
<keyword evidence="10" id="KW-0067">ATP-binding</keyword>
<dbReference type="Proteomes" id="UP001318860">
    <property type="component" value="Unassembled WGS sequence"/>
</dbReference>
<reference evidence="14 15" key="1">
    <citation type="journal article" date="2021" name="Comput. Struct. Biotechnol. J.">
        <title>De novo genome assembly of the potent medicinal plant Rehmannia glutinosa using nanopore technology.</title>
        <authorList>
            <person name="Ma L."/>
            <person name="Dong C."/>
            <person name="Song C."/>
            <person name="Wang X."/>
            <person name="Zheng X."/>
            <person name="Niu Y."/>
            <person name="Chen S."/>
            <person name="Feng W."/>
        </authorList>
    </citation>
    <scope>NUCLEOTIDE SEQUENCE [LARGE SCALE GENOMIC DNA]</scope>
    <source>
        <strain evidence="14">DH-2019</strain>
    </source>
</reference>
<gene>
    <name evidence="14" type="ORF">DH2020_041519</name>
</gene>
<dbReference type="InterPro" id="IPR044974">
    <property type="entry name" value="Disease_R_plants"/>
</dbReference>
<dbReference type="Gene3D" id="1.10.8.430">
    <property type="entry name" value="Helical domain of apoptotic protease-activating factors"/>
    <property type="match status" value="1"/>
</dbReference>
<dbReference type="Pfam" id="PF23559">
    <property type="entry name" value="WHD_DRP"/>
    <property type="match status" value="1"/>
</dbReference>
<dbReference type="Gene3D" id="3.80.10.10">
    <property type="entry name" value="Ribonuclease Inhibitor"/>
    <property type="match status" value="1"/>
</dbReference>
<keyword evidence="5" id="KW-0433">Leucine-rich repeat</keyword>
<evidence type="ECO:0000256" key="6">
    <source>
        <dbReference type="ARBA" id="ARBA00022667"/>
    </source>
</evidence>
<evidence type="ECO:0000256" key="10">
    <source>
        <dbReference type="ARBA" id="ARBA00022840"/>
    </source>
</evidence>
<comment type="function">
    <text evidence="1">Confers resistance to late blight (Phytophthora infestans) races carrying the avirulence gene Avr1. Resistance proteins guard the plant against pathogens that contain an appropriate avirulence protein via an indirect interaction with this avirulence protein. That triggers a defense system including the hypersensitive response, which restricts the pathogen growth.</text>
</comment>
<dbReference type="Gene3D" id="1.20.5.4130">
    <property type="match status" value="1"/>
</dbReference>
<comment type="caution">
    <text evidence="14">The sequence shown here is derived from an EMBL/GenBank/DDBJ whole genome shotgun (WGS) entry which is preliminary data.</text>
</comment>
<dbReference type="InterPro" id="IPR042197">
    <property type="entry name" value="Apaf_helical"/>
</dbReference>
<dbReference type="InterPro" id="IPR002182">
    <property type="entry name" value="NB-ARC"/>
</dbReference>
<feature type="domain" description="Disease resistance R13L4/SHOC-2-like LRR" evidence="13">
    <location>
        <begin position="602"/>
        <end position="899"/>
    </location>
</feature>
<feature type="domain" description="NB-ARC" evidence="11">
    <location>
        <begin position="220"/>
        <end position="386"/>
    </location>
</feature>
<keyword evidence="4" id="KW-0963">Cytoplasm</keyword>
<dbReference type="InterPro" id="IPR027417">
    <property type="entry name" value="P-loop_NTPase"/>
</dbReference>
<evidence type="ECO:0000259" key="11">
    <source>
        <dbReference type="Pfam" id="PF00931"/>
    </source>
</evidence>
<dbReference type="InterPro" id="IPR036388">
    <property type="entry name" value="WH-like_DNA-bd_sf"/>
</dbReference>
<evidence type="ECO:0000256" key="5">
    <source>
        <dbReference type="ARBA" id="ARBA00022614"/>
    </source>
</evidence>
<comment type="subcellular location">
    <subcellularLocation>
        <location evidence="2">Cytoplasm</location>
    </subcellularLocation>
</comment>
<keyword evidence="15" id="KW-1185">Reference proteome</keyword>
<keyword evidence="7" id="KW-0677">Repeat</keyword>
<dbReference type="PRINTS" id="PR00364">
    <property type="entry name" value="DISEASERSIST"/>
</dbReference>
<dbReference type="SUPFAM" id="SSF52540">
    <property type="entry name" value="P-loop containing nucleoside triphosphate hydrolases"/>
    <property type="match status" value="1"/>
</dbReference>
<dbReference type="Pfam" id="PF00931">
    <property type="entry name" value="NB-ARC"/>
    <property type="match status" value="1"/>
</dbReference>
<evidence type="ECO:0000256" key="2">
    <source>
        <dbReference type="ARBA" id="ARBA00004496"/>
    </source>
</evidence>
<dbReference type="InterPro" id="IPR032675">
    <property type="entry name" value="LRR_dom_sf"/>
</dbReference>
<dbReference type="PANTHER" id="PTHR23155:SF1152">
    <property type="entry name" value="AAA+ ATPASE DOMAIN-CONTAINING PROTEIN"/>
    <property type="match status" value="1"/>
</dbReference>
<evidence type="ECO:0000313" key="15">
    <source>
        <dbReference type="Proteomes" id="UP001318860"/>
    </source>
</evidence>
<accession>A0ABR0URV5</accession>
<evidence type="ECO:0000256" key="9">
    <source>
        <dbReference type="ARBA" id="ARBA00022821"/>
    </source>
</evidence>
<sequence length="938" mass="106986">MAAYAALVSLWHIIEQIQHHPRPPISLHNEQIESLTEKITFLQDFLEGYSINGGSEDPDALEGRIADAAYAAEDIIESHIVDQIQAGSTSTRLQNVIEDMDFIKGEAIEIKENLAGFQDQLLHRNSMSAGSSRSPPTGQNTMVGFDDVLIKIMELEWYQCLQKVIEDMDLIERDMMEIKEEGIQVQLHTNFMPAGSLKSPSTESPPTGQNMTMVGFDDVKVEIMDKLTGQQSNRQIIAIVGMGGIGKTTLARNIYVNPLIVQHFDILAWVTISQEYNVRDILLQILLCLRTKRSNESLSEDELGEILYKSLSGRRYLIIMDDIWSIEAWNKVKFFFPDNNIGSRIMITSRLLNLAVQLTDCYVLKMDFLDDDKSWNLLCKNVFGEECCPLELEGIGKKIAKNCKGLPLSIIVIGGVLAKSKRTREYWKYVAENLNSIVSLEDNEHCLKILHMSYNQLPIHLKPCFLYMGVFPEDSKIRVSNLIKLWVAEGFLKPISGKSLEVVARDYLEELIDRNLILVHKFGSAGNIKLCIIHDLLRDLCVREAEKEKFFCVLETHSRNIPQGMHTQRRIGIHQSTPKEEYFAQVLRALQSTSLARSLICDSPKVLPPSHNFRLLRVLEAVGRGLDYGDLDSLKAILQLVNSRYLAIEVDLIDIPSHYLSSIHLLWNLQTLIVKRGSCTAPSEIWKMPQLRHVKFDKLDLLDPPMDGRDDFVLGNLQTLVQVRNFKCGEEVVKRIPNIKKLGLVYEGLEEWSSCCLHNLGRLQKLESLGCFFTSKMKPSRSYLVENLNFPRSLKKLSLRGSCLNWEDMKTKIGALPNLQVLKLKRWSFIGPEWETVEGRFCSLKFLLIQDCYDLEYWTTDSTHFPRLERLVLRRLEKLNEIPWEIGEIPTLRSIELEYCSDPAVVSARKIVDEQEELGNVGLQVRVVVQPWEKLGGS</sequence>
<evidence type="ECO:0000256" key="7">
    <source>
        <dbReference type="ARBA" id="ARBA00022737"/>
    </source>
</evidence>
<organism evidence="14 15">
    <name type="scientific">Rehmannia glutinosa</name>
    <name type="common">Chinese foxglove</name>
    <dbReference type="NCBI Taxonomy" id="99300"/>
    <lineage>
        <taxon>Eukaryota</taxon>
        <taxon>Viridiplantae</taxon>
        <taxon>Streptophyta</taxon>
        <taxon>Embryophyta</taxon>
        <taxon>Tracheophyta</taxon>
        <taxon>Spermatophyta</taxon>
        <taxon>Magnoliopsida</taxon>
        <taxon>eudicotyledons</taxon>
        <taxon>Gunneridae</taxon>
        <taxon>Pentapetalae</taxon>
        <taxon>asterids</taxon>
        <taxon>lamiids</taxon>
        <taxon>Lamiales</taxon>
        <taxon>Orobanchaceae</taxon>
        <taxon>Rehmannieae</taxon>
        <taxon>Rehmannia</taxon>
    </lineage>
</organism>
<evidence type="ECO:0000256" key="1">
    <source>
        <dbReference type="ARBA" id="ARBA00002074"/>
    </source>
</evidence>
<name>A0ABR0URV5_REHGL</name>
<keyword evidence="6" id="KW-0381">Hypersensitive response</keyword>
<evidence type="ECO:0000256" key="4">
    <source>
        <dbReference type="ARBA" id="ARBA00022490"/>
    </source>
</evidence>
<evidence type="ECO:0000256" key="8">
    <source>
        <dbReference type="ARBA" id="ARBA00022741"/>
    </source>
</evidence>